<proteinExistence type="predicted"/>
<gene>
    <name evidence="1" type="ORF">CVS47_02839</name>
</gene>
<sequence>MNTNNLLAVDHARAAAVAVAVATGDDAMALLAISEAAEDVRDESLHALVIACGVSLVQMLHATIGLEAAEQLLRKTLLQLRTVAETEG</sequence>
<protein>
    <submittedName>
        <fullName evidence="1">Uncharacterized protein</fullName>
    </submittedName>
</protein>
<dbReference type="KEGG" id="mlv:CVS47_02839"/>
<organism evidence="1 2">
    <name type="scientific">Microbacterium lemovicicum</name>
    <dbReference type="NCBI Taxonomy" id="1072463"/>
    <lineage>
        <taxon>Bacteria</taxon>
        <taxon>Bacillati</taxon>
        <taxon>Actinomycetota</taxon>
        <taxon>Actinomycetes</taxon>
        <taxon>Micrococcales</taxon>
        <taxon>Microbacteriaceae</taxon>
        <taxon>Microbacterium</taxon>
    </lineage>
</organism>
<evidence type="ECO:0000313" key="1">
    <source>
        <dbReference type="EMBL" id="AZS38188.1"/>
    </source>
</evidence>
<dbReference type="RefSeq" id="WP_127096654.1">
    <property type="nucleotide sequence ID" value="NZ_CP031423.1"/>
</dbReference>
<reference evidence="1 2" key="1">
    <citation type="submission" date="2018-08" db="EMBL/GenBank/DDBJ databases">
        <title>Microbacterium lemovicicum sp. nov., a bacterium isolated from a natural uranium-rich soil.</title>
        <authorList>
            <person name="ORTET P."/>
        </authorList>
    </citation>
    <scope>NUCLEOTIDE SEQUENCE [LARGE SCALE GENOMIC DNA]</scope>
    <source>
        <strain evidence="1 2">Viu22</strain>
    </source>
</reference>
<evidence type="ECO:0000313" key="2">
    <source>
        <dbReference type="Proteomes" id="UP000276888"/>
    </source>
</evidence>
<name>A0A3Q9J319_9MICO</name>
<accession>A0A3Q9J319</accession>
<dbReference type="AlphaFoldDB" id="A0A3Q9J319"/>
<keyword evidence="2" id="KW-1185">Reference proteome</keyword>
<dbReference type="EMBL" id="CP031423">
    <property type="protein sequence ID" value="AZS38188.1"/>
    <property type="molecule type" value="Genomic_DNA"/>
</dbReference>
<dbReference type="Proteomes" id="UP000276888">
    <property type="component" value="Chromosome"/>
</dbReference>